<name>A0A2N5NFF0_MEDGN</name>
<feature type="chain" id="PRO_5043159427" evidence="2">
    <location>
        <begin position="25"/>
        <end position="198"/>
    </location>
</feature>
<evidence type="ECO:0000313" key="5">
    <source>
        <dbReference type="EMBL" id="NSI64238.1"/>
    </source>
</evidence>
<dbReference type="AlphaFoldDB" id="A0A2N5NFF0"/>
<reference evidence="4" key="3">
    <citation type="submission" date="2021-10" db="EMBL/GenBank/DDBJ databases">
        <title>Collection of gut derived symbiotic bacterial strains cultured from healthy donors.</title>
        <authorList>
            <person name="Lin H."/>
            <person name="Littmann E."/>
            <person name="Claire K."/>
            <person name="Pamer E."/>
        </authorList>
    </citation>
    <scope>NUCLEOTIDE SEQUENCE</scope>
    <source>
        <strain evidence="4">MSK.23.4</strain>
    </source>
</reference>
<accession>A0A2N5NFF0</accession>
<dbReference type="Gene3D" id="3.10.450.40">
    <property type="match status" value="2"/>
</dbReference>
<keyword evidence="2" id="KW-0732">Signal</keyword>
<organism evidence="4 6">
    <name type="scientific">Mediterraneibacter gnavus</name>
    <name type="common">Ruminococcus gnavus</name>
    <dbReference type="NCBI Taxonomy" id="33038"/>
    <lineage>
        <taxon>Bacteria</taxon>
        <taxon>Bacillati</taxon>
        <taxon>Bacillota</taxon>
        <taxon>Clostridia</taxon>
        <taxon>Lachnospirales</taxon>
        <taxon>Lachnospiraceae</taxon>
        <taxon>Mediterraneibacter</taxon>
    </lineage>
</organism>
<sequence>MMKKRYFAAVAVCVMAMSMFTGCAGNDGKDIGKDAAKTAAFSDAGVTEDEITRLKVSKDHDDGRSIYEVDFTVASTGEEYDYEISAEDGSILQVDKEMDKGSVSTTQNQDQNASENSTQQGSSNTANQTEAAISEEEATNLALERVPGASAQDLRIQLEFDDGVQKYEGDIIYDGKEYDFEIDANTGTFLEWSEERVG</sequence>
<dbReference type="Pfam" id="PF03413">
    <property type="entry name" value="PepSY"/>
    <property type="match status" value="2"/>
</dbReference>
<dbReference type="Proteomes" id="UP001297422">
    <property type="component" value="Unassembled WGS sequence"/>
</dbReference>
<dbReference type="InterPro" id="IPR025711">
    <property type="entry name" value="PepSY"/>
</dbReference>
<feature type="domain" description="PepSY" evidence="3">
    <location>
        <begin position="31"/>
        <end position="92"/>
    </location>
</feature>
<feature type="compositionally biased region" description="Polar residues" evidence="1">
    <location>
        <begin position="102"/>
        <end position="131"/>
    </location>
</feature>
<gene>
    <name evidence="5" type="ORF">G4981_02885</name>
    <name evidence="4" type="ORF">LIQ10_12515</name>
</gene>
<evidence type="ECO:0000256" key="2">
    <source>
        <dbReference type="SAM" id="SignalP"/>
    </source>
</evidence>
<feature type="region of interest" description="Disordered" evidence="1">
    <location>
        <begin position="99"/>
        <end position="131"/>
    </location>
</feature>
<dbReference type="EMBL" id="JAAIRY010000002">
    <property type="protein sequence ID" value="NSI64238.1"/>
    <property type="molecule type" value="Genomic_DNA"/>
</dbReference>
<feature type="domain" description="PepSY" evidence="3">
    <location>
        <begin position="132"/>
        <end position="191"/>
    </location>
</feature>
<proteinExistence type="predicted"/>
<evidence type="ECO:0000256" key="1">
    <source>
        <dbReference type="SAM" id="MobiDB-lite"/>
    </source>
</evidence>
<dbReference type="Proteomes" id="UP001296581">
    <property type="component" value="Unassembled WGS sequence"/>
</dbReference>
<feature type="signal peptide" evidence="2">
    <location>
        <begin position="1"/>
        <end position="24"/>
    </location>
</feature>
<dbReference type="RefSeq" id="WP_101885230.1">
    <property type="nucleotide sequence ID" value="NZ_AP031446.1"/>
</dbReference>
<evidence type="ECO:0000313" key="6">
    <source>
        <dbReference type="Proteomes" id="UP001297422"/>
    </source>
</evidence>
<reference evidence="5" key="2">
    <citation type="submission" date="2020-02" db="EMBL/GenBank/DDBJ databases">
        <authorList>
            <person name="Littmann E."/>
            <person name="Sorbara M."/>
        </authorList>
    </citation>
    <scope>NUCLEOTIDE SEQUENCE</scope>
    <source>
        <strain evidence="5">MSK.11.9</strain>
    </source>
</reference>
<evidence type="ECO:0000313" key="4">
    <source>
        <dbReference type="EMBL" id="MCB5494551.1"/>
    </source>
</evidence>
<reference evidence="5" key="1">
    <citation type="journal article" date="2020" name="Cell Host Microbe">
        <title>Functional and Genomic Variation between Human-Derived Isolates of Lachnospiraceae Reveals Inter- and Intra-Species Diversity.</title>
        <authorList>
            <person name="Sorbara M.T."/>
            <person name="Littmann E.R."/>
            <person name="Fontana E."/>
            <person name="Moody T.U."/>
            <person name="Kohout C.E."/>
            <person name="Gjonbalaj M."/>
            <person name="Eaton V."/>
            <person name="Seok R."/>
            <person name="Leiner I.M."/>
            <person name="Pamer E.G."/>
        </authorList>
    </citation>
    <scope>NUCLEOTIDE SEQUENCE</scope>
    <source>
        <strain evidence="5">MSK.11.9</strain>
    </source>
</reference>
<dbReference type="EMBL" id="JAJBNC010000019">
    <property type="protein sequence ID" value="MCB5494551.1"/>
    <property type="molecule type" value="Genomic_DNA"/>
</dbReference>
<evidence type="ECO:0000259" key="3">
    <source>
        <dbReference type="Pfam" id="PF03413"/>
    </source>
</evidence>
<comment type="caution">
    <text evidence="4">The sequence shown here is derived from an EMBL/GenBank/DDBJ whole genome shotgun (WGS) entry which is preliminary data.</text>
</comment>
<protein>
    <submittedName>
        <fullName evidence="4">PepSY domain-containing protein</fullName>
    </submittedName>
</protein>
<dbReference type="PROSITE" id="PS51257">
    <property type="entry name" value="PROKAR_LIPOPROTEIN"/>
    <property type="match status" value="1"/>
</dbReference>